<organism evidence="1 2">
    <name type="scientific">Roseobacter cerasinus</name>
    <dbReference type="NCBI Taxonomy" id="2602289"/>
    <lineage>
        <taxon>Bacteria</taxon>
        <taxon>Pseudomonadati</taxon>
        <taxon>Pseudomonadota</taxon>
        <taxon>Alphaproteobacteria</taxon>
        <taxon>Rhodobacterales</taxon>
        <taxon>Roseobacteraceae</taxon>
        <taxon>Roseobacter</taxon>
    </lineage>
</organism>
<comment type="caution">
    <text evidence="1">The sequence shown here is derived from an EMBL/GenBank/DDBJ whole genome shotgun (WGS) entry which is preliminary data.</text>
</comment>
<evidence type="ECO:0000313" key="1">
    <source>
        <dbReference type="EMBL" id="GFE52495.1"/>
    </source>
</evidence>
<proteinExistence type="predicted"/>
<name>A0A640VZZ2_9RHOB</name>
<keyword evidence="2" id="KW-1185">Reference proteome</keyword>
<protein>
    <submittedName>
        <fullName evidence="1">Uncharacterized protein</fullName>
    </submittedName>
</protein>
<dbReference type="OrthoDB" id="1410809at2"/>
<reference evidence="1 2" key="1">
    <citation type="submission" date="2019-12" db="EMBL/GenBank/DDBJ databases">
        <title>Roseobacter cerasinus sp. nov., isolated from seawater around aquaculture.</title>
        <authorList>
            <person name="Muramatsu S."/>
            <person name="Takabe Y."/>
            <person name="Mori K."/>
            <person name="Takaichi S."/>
            <person name="Hanada S."/>
        </authorList>
    </citation>
    <scope>NUCLEOTIDE SEQUENCE [LARGE SCALE GENOMIC DNA]</scope>
    <source>
        <strain evidence="1 2">AI77</strain>
    </source>
</reference>
<sequence>MRRHDIVMVFSLLATLCGGAGLPHAETAPIWQVAAERSAPQAAAAPFRGDGLPDRWIHAATAASHTSEMATSAVSSNGMQLFWQEETEVGTYADGTPWIKGPVTIIGKLPAGRADQRFRDKDGALVTDRVVHGMMLNPGHRDYVGGDPAKNRIGAGAQGFDSYDTSRETDRYQAALNLDPGLPGAAPLTVTEGTLVVAQSRLAAAFERPRDVVQRYGIFTVVRDPPRDGSLRPSQSVARKTSDFHVDDIDVRRLPNWAPPQQKHMPSYTEALAAVERVRYIHTTNNLAARNVYAPNYGRDIARELEEAFLFLGLFRPLYQKEQVAYRLVALGLDIYGRIEEGGRFEGLGGGQAWMDAPLAFAAAMLQSEEIAAVVKARRTGFARQVFTVEERDVYKRIPNPDRQGRRHDPYGHHHIGMAEWGEQHTKQGSRDASNWGASYRWVAASVVPSLYLVRALTGDARYLAGEDVARYIDRYWLNERRNKPGSVNGFSRGAHALMRAAWVPFDPEGAPQVATAYSATRGDALYLRFDRPIREGRSGAAPNDPAHWTVRVNGTPRAIDSVARSGIGVRLSLSEPVQAEDRLTVSYDPGSQPLSGYDDSPVAAFTEQAVDNRVVTQIESLFDDPQFLRFAGQRLQSRGAKAQEFIRDPRGGGALDLVARNLTPGTRYRFEMRFTEAAPGTTLSLEVNDRPLRDGAAWEIGPASEQAPQYIRTELVTGPKETEIRLRLRDLQGRSAFAADRIILTQN</sequence>
<accession>A0A640VZZ2</accession>
<dbReference type="RefSeq" id="WP_159981222.1">
    <property type="nucleotide sequence ID" value="NZ_BLIV01000013.1"/>
</dbReference>
<gene>
    <name evidence="1" type="ORF">So717_42480</name>
</gene>
<dbReference type="EMBL" id="BLIV01000013">
    <property type="protein sequence ID" value="GFE52495.1"/>
    <property type="molecule type" value="Genomic_DNA"/>
</dbReference>
<evidence type="ECO:0000313" key="2">
    <source>
        <dbReference type="Proteomes" id="UP000436522"/>
    </source>
</evidence>
<dbReference type="Proteomes" id="UP000436522">
    <property type="component" value="Unassembled WGS sequence"/>
</dbReference>
<dbReference type="AlphaFoldDB" id="A0A640VZZ2"/>